<reference evidence="9 10" key="1">
    <citation type="submission" date="2020-06" db="EMBL/GenBank/DDBJ databases">
        <title>Reclassification of Facklamia ignava, Facklamia soureckii and Facklami tabacinasalis as Falseniella iganva gen. nov., comb. nov., Hutsoniella ignava gen. nov., comb. nov., and Ruoffia tabacinasalis gen. nov., comb. nov and description of Ruoffia haltotolerans sp. nov., isolated from hypersaline Inland Sea of Qatar.</title>
        <authorList>
            <person name="Fotedar R."/>
            <person name="Sankaranarayanan K."/>
            <person name="Lawson P."/>
            <person name="Caldwell M."/>
            <person name="Zeyara A."/>
            <person name="Al Malki A."/>
            <person name="Ali M."/>
        </authorList>
    </citation>
    <scope>NUCLEOTIDE SEQUENCE [LARGE SCALE GENOMIC DNA]</scope>
    <source>
        <strain evidence="9 10">INB8</strain>
    </source>
</reference>
<evidence type="ECO:0000256" key="7">
    <source>
        <dbReference type="RuleBase" id="RU363032"/>
    </source>
</evidence>
<keyword evidence="10" id="KW-1185">Reference proteome</keyword>
<accession>A0A839A8A2</accession>
<keyword evidence="5 7" id="KW-1133">Transmembrane helix</keyword>
<evidence type="ECO:0000313" key="9">
    <source>
        <dbReference type="EMBL" id="MBA5730034.1"/>
    </source>
</evidence>
<comment type="similarity">
    <text evidence="7">Belongs to the binding-protein-dependent transport system permease family.</text>
</comment>
<comment type="caution">
    <text evidence="9">The sequence shown here is derived from an EMBL/GenBank/DDBJ whole genome shotgun (WGS) entry which is preliminary data.</text>
</comment>
<dbReference type="InterPro" id="IPR000515">
    <property type="entry name" value="MetI-like"/>
</dbReference>
<comment type="subcellular location">
    <subcellularLocation>
        <location evidence="1 7">Cell membrane</location>
        <topology evidence="1 7">Multi-pass membrane protein</topology>
    </subcellularLocation>
</comment>
<dbReference type="InterPro" id="IPR050809">
    <property type="entry name" value="UgpAE/MalFG_permease"/>
</dbReference>
<evidence type="ECO:0000313" key="10">
    <source>
        <dbReference type="Proteomes" id="UP000571018"/>
    </source>
</evidence>
<dbReference type="PROSITE" id="PS50928">
    <property type="entry name" value="ABC_TM1"/>
    <property type="match status" value="1"/>
</dbReference>
<proteinExistence type="inferred from homology"/>
<sequence length="334" mass="37604">MEPINNNAPVEVPLKAPPLAAAHEVNNKSASLNDRNWKKNIKKNWQLYLFMLPALLFFIIFHYGPMYGIQIAFKDYIPSLGIWGSPWVGFKHFEKFFNSYYFSDLLKNTLTISIYELVVGFPLPIILALLLNEAKNGPFKRLTQTITYAPHFISVVVIVGMLVSFLSPSTGLINHILEALGFQRHAFLEDPRWFKTVYVLSGVWQSMGWNSVIYMASLAGVDPQLHESAMIDGANRWQRIRDINIPALIPTIVILLILNMGSIMSMGYEKILLMQNPLNMASSNVIATFTYQQGLLDAQYSYAAAVGLFNSVINAILLLTVNKIASKVSQVSLW</sequence>
<dbReference type="GO" id="GO:0055085">
    <property type="term" value="P:transmembrane transport"/>
    <property type="evidence" value="ECO:0007669"/>
    <property type="project" value="InterPro"/>
</dbReference>
<name>A0A839A8A2_9LACT</name>
<feature type="transmembrane region" description="Helical" evidence="7">
    <location>
        <begin position="152"/>
        <end position="177"/>
    </location>
</feature>
<evidence type="ECO:0000256" key="1">
    <source>
        <dbReference type="ARBA" id="ARBA00004651"/>
    </source>
</evidence>
<evidence type="ECO:0000256" key="6">
    <source>
        <dbReference type="ARBA" id="ARBA00023136"/>
    </source>
</evidence>
<feature type="domain" description="ABC transmembrane type-1" evidence="8">
    <location>
        <begin position="106"/>
        <end position="321"/>
    </location>
</feature>
<evidence type="ECO:0000256" key="5">
    <source>
        <dbReference type="ARBA" id="ARBA00022989"/>
    </source>
</evidence>
<gene>
    <name evidence="9" type="ORF">HW423_09585</name>
</gene>
<protein>
    <submittedName>
        <fullName evidence="9">Sugar ABC transporter permease</fullName>
    </submittedName>
</protein>
<evidence type="ECO:0000259" key="8">
    <source>
        <dbReference type="PROSITE" id="PS50928"/>
    </source>
</evidence>
<dbReference type="AlphaFoldDB" id="A0A839A8A2"/>
<dbReference type="EMBL" id="JACAOA010000033">
    <property type="protein sequence ID" value="MBA5730034.1"/>
    <property type="molecule type" value="Genomic_DNA"/>
</dbReference>
<keyword evidence="2 7" id="KW-0813">Transport</keyword>
<dbReference type="GO" id="GO:0005886">
    <property type="term" value="C:plasma membrane"/>
    <property type="evidence" value="ECO:0007669"/>
    <property type="project" value="UniProtKB-SubCell"/>
</dbReference>
<feature type="transmembrane region" description="Helical" evidence="7">
    <location>
        <begin position="45"/>
        <end position="64"/>
    </location>
</feature>
<feature type="transmembrane region" description="Helical" evidence="7">
    <location>
        <begin position="197"/>
        <end position="221"/>
    </location>
</feature>
<feature type="transmembrane region" description="Helical" evidence="7">
    <location>
        <begin position="112"/>
        <end position="131"/>
    </location>
</feature>
<evidence type="ECO:0000256" key="2">
    <source>
        <dbReference type="ARBA" id="ARBA00022448"/>
    </source>
</evidence>
<dbReference type="InterPro" id="IPR035906">
    <property type="entry name" value="MetI-like_sf"/>
</dbReference>
<dbReference type="PANTHER" id="PTHR43227">
    <property type="entry name" value="BLL4140 PROTEIN"/>
    <property type="match status" value="1"/>
</dbReference>
<evidence type="ECO:0000256" key="4">
    <source>
        <dbReference type="ARBA" id="ARBA00022692"/>
    </source>
</evidence>
<dbReference type="SUPFAM" id="SSF161098">
    <property type="entry name" value="MetI-like"/>
    <property type="match status" value="1"/>
</dbReference>
<keyword evidence="3" id="KW-1003">Cell membrane</keyword>
<dbReference type="RefSeq" id="WP_218931693.1">
    <property type="nucleotide sequence ID" value="NZ_JACAOA010000033.1"/>
</dbReference>
<dbReference type="PANTHER" id="PTHR43227:SF11">
    <property type="entry name" value="BLL4140 PROTEIN"/>
    <property type="match status" value="1"/>
</dbReference>
<dbReference type="Gene3D" id="1.10.3720.10">
    <property type="entry name" value="MetI-like"/>
    <property type="match status" value="1"/>
</dbReference>
<dbReference type="CDD" id="cd06261">
    <property type="entry name" value="TM_PBP2"/>
    <property type="match status" value="1"/>
</dbReference>
<evidence type="ECO:0000256" key="3">
    <source>
        <dbReference type="ARBA" id="ARBA00022475"/>
    </source>
</evidence>
<organism evidence="9 10">
    <name type="scientific">Ruoffia halotolerans</name>
    <dbReference type="NCBI Taxonomy" id="2748684"/>
    <lineage>
        <taxon>Bacteria</taxon>
        <taxon>Bacillati</taxon>
        <taxon>Bacillota</taxon>
        <taxon>Bacilli</taxon>
        <taxon>Lactobacillales</taxon>
        <taxon>Aerococcaceae</taxon>
        <taxon>Ruoffia</taxon>
    </lineage>
</organism>
<keyword evidence="6 7" id="KW-0472">Membrane</keyword>
<keyword evidence="4 7" id="KW-0812">Transmembrane</keyword>
<feature type="transmembrane region" description="Helical" evidence="7">
    <location>
        <begin position="300"/>
        <end position="321"/>
    </location>
</feature>
<feature type="transmembrane region" description="Helical" evidence="7">
    <location>
        <begin position="245"/>
        <end position="268"/>
    </location>
</feature>
<dbReference type="Proteomes" id="UP000571018">
    <property type="component" value="Unassembled WGS sequence"/>
</dbReference>
<dbReference type="Pfam" id="PF00528">
    <property type="entry name" value="BPD_transp_1"/>
    <property type="match status" value="1"/>
</dbReference>